<dbReference type="Pfam" id="PF02645">
    <property type="entry name" value="DegV"/>
    <property type="match status" value="1"/>
</dbReference>
<dbReference type="AlphaFoldDB" id="A0A1M6MS71"/>
<dbReference type="EMBL" id="FRAJ01000005">
    <property type="protein sequence ID" value="SHJ86375.1"/>
    <property type="molecule type" value="Genomic_DNA"/>
</dbReference>
<dbReference type="SUPFAM" id="SSF82549">
    <property type="entry name" value="DAK1/DegV-like"/>
    <property type="match status" value="1"/>
</dbReference>
<dbReference type="NCBIfam" id="TIGR00762">
    <property type="entry name" value="DegV"/>
    <property type="match status" value="1"/>
</dbReference>
<dbReference type="InterPro" id="IPR003797">
    <property type="entry name" value="DegV"/>
</dbReference>
<dbReference type="Gene3D" id="3.40.50.10170">
    <property type="match status" value="1"/>
</dbReference>
<dbReference type="InterPro" id="IPR050270">
    <property type="entry name" value="DegV_domain_contain"/>
</dbReference>
<organism evidence="2 3">
    <name type="scientific">Caminicella sporogenes DSM 14501</name>
    <dbReference type="NCBI Taxonomy" id="1121266"/>
    <lineage>
        <taxon>Bacteria</taxon>
        <taxon>Bacillati</taxon>
        <taxon>Bacillota</taxon>
        <taxon>Clostridia</taxon>
        <taxon>Peptostreptococcales</taxon>
        <taxon>Caminicellaceae</taxon>
        <taxon>Caminicella</taxon>
    </lineage>
</organism>
<reference evidence="2 3" key="1">
    <citation type="submission" date="2016-11" db="EMBL/GenBank/DDBJ databases">
        <authorList>
            <person name="Jaros S."/>
            <person name="Januszkiewicz K."/>
            <person name="Wedrychowicz H."/>
        </authorList>
    </citation>
    <scope>NUCLEOTIDE SEQUENCE [LARGE SCALE GENOMIC DNA]</scope>
    <source>
        <strain evidence="2 3">DSM 14501</strain>
    </source>
</reference>
<dbReference type="PROSITE" id="PS51482">
    <property type="entry name" value="DEGV"/>
    <property type="match status" value="1"/>
</dbReference>
<dbReference type="PANTHER" id="PTHR33434:SF2">
    <property type="entry name" value="FATTY ACID-BINDING PROTEIN TM_1468"/>
    <property type="match status" value="1"/>
</dbReference>
<dbReference type="Gene3D" id="3.30.1180.10">
    <property type="match status" value="1"/>
</dbReference>
<proteinExistence type="predicted"/>
<dbReference type="PANTHER" id="PTHR33434">
    <property type="entry name" value="DEGV DOMAIN-CONTAINING PROTEIN DR_1986-RELATED"/>
    <property type="match status" value="1"/>
</dbReference>
<evidence type="ECO:0000256" key="1">
    <source>
        <dbReference type="ARBA" id="ARBA00023121"/>
    </source>
</evidence>
<dbReference type="Proteomes" id="UP000184082">
    <property type="component" value="Unassembled WGS sequence"/>
</dbReference>
<sequence length="279" mass="30982">MAIRIITDSVSDIPKKIADELNITIIPLIVNFEGSSYRDGIEITAEKLFDMIEKVKKLPTTSQITYGEFFKIFEDVIKSGDEAVVILMSSKLSGTYNSAVAAKNSLETDKITIIDSKAVTFGQGLMAIEAARMVQKGFSRKEIADKVVYMRDNMVHKFIVDNLDYLKMGGRLSATQAVVGKILNIKPILTMKDGLLIYEDKVRGKKKAIKWIIKWLKDNKINLKDKTIGIYHSNDLEYMLELKKAIIDNFDVGEIIVSKVGAVVGTHAGPGCIAVAFVK</sequence>
<accession>A0A1M6MS71</accession>
<protein>
    <submittedName>
        <fullName evidence="2">EDD domain protein, DegV family</fullName>
    </submittedName>
</protein>
<dbReference type="GO" id="GO:0008289">
    <property type="term" value="F:lipid binding"/>
    <property type="evidence" value="ECO:0007669"/>
    <property type="project" value="UniProtKB-KW"/>
</dbReference>
<name>A0A1M6MS71_9FIRM</name>
<dbReference type="STRING" id="1121266.SAMN02745883_00616"/>
<keyword evidence="3" id="KW-1185">Reference proteome</keyword>
<evidence type="ECO:0000313" key="2">
    <source>
        <dbReference type="EMBL" id="SHJ86375.1"/>
    </source>
</evidence>
<gene>
    <name evidence="2" type="ORF">SAMN02745883_00616</name>
</gene>
<evidence type="ECO:0000313" key="3">
    <source>
        <dbReference type="Proteomes" id="UP000184082"/>
    </source>
</evidence>
<dbReference type="RefSeq" id="WP_072965920.1">
    <property type="nucleotide sequence ID" value="NZ_FRAJ01000005.1"/>
</dbReference>
<keyword evidence="1" id="KW-0446">Lipid-binding</keyword>
<dbReference type="InterPro" id="IPR043168">
    <property type="entry name" value="DegV_C"/>
</dbReference>